<proteinExistence type="predicted"/>
<dbReference type="InterPro" id="IPR018839">
    <property type="entry name" value="Tscrpt-silencing_Clr2_C"/>
</dbReference>
<dbReference type="InterPro" id="IPR031915">
    <property type="entry name" value="Clr2_N"/>
</dbReference>
<feature type="domain" description="Cryptic loci regulator 2 N-terminal" evidence="3">
    <location>
        <begin position="68"/>
        <end position="130"/>
    </location>
</feature>
<dbReference type="AlphaFoldDB" id="A0A9W9UF27"/>
<dbReference type="Proteomes" id="UP001147695">
    <property type="component" value="Unassembled WGS sequence"/>
</dbReference>
<evidence type="ECO:0000259" key="2">
    <source>
        <dbReference type="Pfam" id="PF10383"/>
    </source>
</evidence>
<dbReference type="GO" id="GO:0030466">
    <property type="term" value="P:silent mating-type cassette heterochromatin formation"/>
    <property type="evidence" value="ECO:0007669"/>
    <property type="project" value="TreeGrafter"/>
</dbReference>
<dbReference type="Pfam" id="PF10383">
    <property type="entry name" value="Clr2"/>
    <property type="match status" value="1"/>
</dbReference>
<dbReference type="GO" id="GO:0031934">
    <property type="term" value="C:mating-type region heterochromatin"/>
    <property type="evidence" value="ECO:0007669"/>
    <property type="project" value="TreeGrafter"/>
</dbReference>
<evidence type="ECO:0000259" key="3">
    <source>
        <dbReference type="Pfam" id="PF16761"/>
    </source>
</evidence>
<dbReference type="GO" id="GO:0070824">
    <property type="term" value="C:SHREC complex"/>
    <property type="evidence" value="ECO:0007669"/>
    <property type="project" value="InterPro"/>
</dbReference>
<evidence type="ECO:0000256" key="1">
    <source>
        <dbReference type="SAM" id="MobiDB-lite"/>
    </source>
</evidence>
<evidence type="ECO:0000313" key="4">
    <source>
        <dbReference type="EMBL" id="KAJ5338632.1"/>
    </source>
</evidence>
<dbReference type="EMBL" id="JAPZBQ010000003">
    <property type="protein sequence ID" value="KAJ5338632.1"/>
    <property type="molecule type" value="Genomic_DNA"/>
</dbReference>
<dbReference type="Pfam" id="PF16761">
    <property type="entry name" value="Clr2_transil"/>
    <property type="match status" value="1"/>
</dbReference>
<sequence length="690" mass="76374">AGETNMSSSEGDDPDMVVIPIDSFVSDGDMNTWPTGLPYAERSDRGWREKLATNWLKEMDSLEEGTSYILDKLPEGYCLFDKANTKNPRQRNPALFGHPSGRFFPSQKAFLEHFLALVRGTKDTCACPPCQSMSSRAGAVPGRKPGRPFKTIKADPIEQPAVDSRLPADEEGPDYWKILVMKLKEKGQVDEAITQRSNMDWYLTHEALSDYFMKLLIDPAYVPRRGEIVLWVWSGLEDGELMPNPQTGMVEIFGNDQKWHGPPQWRAGVVTQTPNDEVHMVHIIESPVTVQGLSYSGFRVETLPDPLGDDKSFSRQYSYVPLRSIKPFNSWRNFLGGLKRMDVHPSIENALTIMSSWSLVHKFHAKGQWATGAEHPSLSISCKGIFIGAELLAVHDTIRLKPQGYRYNVHKATGASKVTDVMVIEGITLNLTDCIDNTEDEQLAEHYTALLTGKMFTTNPNRGAHGGPFAKIDPTPLTSEEATATFRQVGMSDYGPWYRMAEGKTCNISPHHVIGRCYEPLAAELMFGSHTFGYDLASVMEGRNFSEQVDVRMPEGNTWFWGDNRVETLGVSEINGIECGISASQRESPERWQALIKIVQGEGSAKLRKIAGIPSSAGRPHGAKNRSDSSASGFARVASISKMVSSAIGGLPGETSNEDSEMTDDNAAFGMDELELARAIKSDSEDEDYS</sequence>
<reference evidence="4" key="2">
    <citation type="journal article" date="2023" name="IMA Fungus">
        <title>Comparative genomic study of the Penicillium genus elucidates a diverse pangenome and 15 lateral gene transfer events.</title>
        <authorList>
            <person name="Petersen C."/>
            <person name="Sorensen T."/>
            <person name="Nielsen M.R."/>
            <person name="Sondergaard T.E."/>
            <person name="Sorensen J.L."/>
            <person name="Fitzpatrick D.A."/>
            <person name="Frisvad J.C."/>
            <person name="Nielsen K.L."/>
        </authorList>
    </citation>
    <scope>NUCLEOTIDE SEQUENCE</scope>
    <source>
        <strain evidence="4">IBT 35673</strain>
    </source>
</reference>
<feature type="non-terminal residue" evidence="4">
    <location>
        <position position="690"/>
    </location>
</feature>
<dbReference type="PANTHER" id="PTHR38046:SF1">
    <property type="entry name" value="CRYPTIC LOCI REGULATOR 2"/>
    <property type="match status" value="1"/>
</dbReference>
<protein>
    <submittedName>
        <fullName evidence="4">Transcription-silencing protein Clr2</fullName>
    </submittedName>
</protein>
<comment type="caution">
    <text evidence="4">The sequence shown here is derived from an EMBL/GenBank/DDBJ whole genome shotgun (WGS) entry which is preliminary data.</text>
</comment>
<feature type="domain" description="Cryptic loci regulator 2 C-terminal" evidence="2">
    <location>
        <begin position="382"/>
        <end position="519"/>
    </location>
</feature>
<accession>A0A9W9UF27</accession>
<evidence type="ECO:0000313" key="5">
    <source>
        <dbReference type="Proteomes" id="UP001147695"/>
    </source>
</evidence>
<dbReference type="InterPro" id="IPR038986">
    <property type="entry name" value="Clr2"/>
</dbReference>
<gene>
    <name evidence="4" type="ORF">N7452_005360</name>
</gene>
<reference evidence="4" key="1">
    <citation type="submission" date="2022-12" db="EMBL/GenBank/DDBJ databases">
        <authorList>
            <person name="Petersen C."/>
        </authorList>
    </citation>
    <scope>NUCLEOTIDE SEQUENCE</scope>
    <source>
        <strain evidence="4">IBT 35673</strain>
    </source>
</reference>
<name>A0A9W9UF27_PENBR</name>
<dbReference type="PANTHER" id="PTHR38046">
    <property type="entry name" value="CRYPTIC LOCI REGULATOR 2"/>
    <property type="match status" value="1"/>
</dbReference>
<organism evidence="4 5">
    <name type="scientific">Penicillium brevicompactum</name>
    <dbReference type="NCBI Taxonomy" id="5074"/>
    <lineage>
        <taxon>Eukaryota</taxon>
        <taxon>Fungi</taxon>
        <taxon>Dikarya</taxon>
        <taxon>Ascomycota</taxon>
        <taxon>Pezizomycotina</taxon>
        <taxon>Eurotiomycetes</taxon>
        <taxon>Eurotiomycetidae</taxon>
        <taxon>Eurotiales</taxon>
        <taxon>Aspergillaceae</taxon>
        <taxon>Penicillium</taxon>
    </lineage>
</organism>
<feature type="region of interest" description="Disordered" evidence="1">
    <location>
        <begin position="647"/>
        <end position="671"/>
    </location>
</feature>
<dbReference type="GO" id="GO:0033553">
    <property type="term" value="C:rDNA heterochromatin"/>
    <property type="evidence" value="ECO:0007669"/>
    <property type="project" value="TreeGrafter"/>
</dbReference>